<name>A0A7L4EA05_HIRRU</name>
<dbReference type="GO" id="GO:0016740">
    <property type="term" value="F:transferase activity"/>
    <property type="evidence" value="ECO:0007669"/>
    <property type="project" value="UniProtKB-KW"/>
</dbReference>
<dbReference type="EMBL" id="VZZX01003994">
    <property type="protein sequence ID" value="NXW71576.1"/>
    <property type="molecule type" value="Genomic_DNA"/>
</dbReference>
<keyword evidence="1" id="KW-0808">Transferase</keyword>
<comment type="caution">
    <text evidence="2">The sequence shown here is derived from an EMBL/GenBank/DDBJ whole genome shotgun (WGS) entry which is preliminary data.</text>
</comment>
<dbReference type="Gene3D" id="3.40.50.620">
    <property type="entry name" value="HUPs"/>
    <property type="match status" value="1"/>
</dbReference>
<feature type="non-terminal residue" evidence="2">
    <location>
        <position position="70"/>
    </location>
</feature>
<dbReference type="PANTHER" id="PTHR11807:SF12">
    <property type="entry name" value="CYTOPLASMIC TRNA 2-THIOLATION PROTEIN 1"/>
    <property type="match status" value="1"/>
</dbReference>
<evidence type="ECO:0000313" key="3">
    <source>
        <dbReference type="Proteomes" id="UP000585317"/>
    </source>
</evidence>
<evidence type="ECO:0000256" key="1">
    <source>
        <dbReference type="ARBA" id="ARBA00022679"/>
    </source>
</evidence>
<gene>
    <name evidence="2" type="primary">Ctu1</name>
    <name evidence="2" type="ORF">HIRRUS_R16015</name>
</gene>
<accession>A0A7L4EA05</accession>
<feature type="non-terminal residue" evidence="2">
    <location>
        <position position="1"/>
    </location>
</feature>
<dbReference type="GO" id="GO:0002143">
    <property type="term" value="P:tRNA wobble position uridine thiolation"/>
    <property type="evidence" value="ECO:0007669"/>
    <property type="project" value="TreeGrafter"/>
</dbReference>
<dbReference type="PANTHER" id="PTHR11807">
    <property type="entry name" value="ATPASES OF THE PP SUPERFAMILY-RELATED"/>
    <property type="match status" value="1"/>
</dbReference>
<reference evidence="2 3" key="1">
    <citation type="submission" date="2019-09" db="EMBL/GenBank/DDBJ databases">
        <title>Bird 10,000 Genomes (B10K) Project - Family phase.</title>
        <authorList>
            <person name="Zhang G."/>
        </authorList>
    </citation>
    <scope>NUCLEOTIDE SEQUENCE [LARGE SCALE GENOMIC DNA]</scope>
    <source>
        <strain evidence="2">B10K-DU-001-67</strain>
        <tissue evidence="2">Muscle</tissue>
    </source>
</reference>
<dbReference type="Proteomes" id="UP000585317">
    <property type="component" value="Unassembled WGS sequence"/>
</dbReference>
<sequence length="70" mass="7611">AVPRLKPLRHAAQKEIVLYAHFLGLPYASAECRHAPLAFRGHPRALLKELEAARPAAVAALAHSGRRLAL</sequence>
<dbReference type="AlphaFoldDB" id="A0A7L4EA05"/>
<organism evidence="2 3">
    <name type="scientific">Hirundo rustica</name>
    <name type="common">Barn swallow</name>
    <dbReference type="NCBI Taxonomy" id="43150"/>
    <lineage>
        <taxon>Eukaryota</taxon>
        <taxon>Metazoa</taxon>
        <taxon>Chordata</taxon>
        <taxon>Craniata</taxon>
        <taxon>Vertebrata</taxon>
        <taxon>Euteleostomi</taxon>
        <taxon>Archelosauria</taxon>
        <taxon>Archosauria</taxon>
        <taxon>Dinosauria</taxon>
        <taxon>Saurischia</taxon>
        <taxon>Theropoda</taxon>
        <taxon>Coelurosauria</taxon>
        <taxon>Aves</taxon>
        <taxon>Neognathae</taxon>
        <taxon>Neoaves</taxon>
        <taxon>Telluraves</taxon>
        <taxon>Australaves</taxon>
        <taxon>Passeriformes</taxon>
        <taxon>Sylvioidea</taxon>
        <taxon>Hirundinidae</taxon>
        <taxon>Hirundo</taxon>
    </lineage>
</organism>
<evidence type="ECO:0000313" key="2">
    <source>
        <dbReference type="EMBL" id="NXW71576.1"/>
    </source>
</evidence>
<dbReference type="GO" id="GO:0005739">
    <property type="term" value="C:mitochondrion"/>
    <property type="evidence" value="ECO:0007669"/>
    <property type="project" value="TreeGrafter"/>
</dbReference>
<proteinExistence type="predicted"/>
<protein>
    <submittedName>
        <fullName evidence="2">CTU1 protein</fullName>
    </submittedName>
</protein>
<dbReference type="SUPFAM" id="SSF52402">
    <property type="entry name" value="Adenine nucleotide alpha hydrolases-like"/>
    <property type="match status" value="1"/>
</dbReference>
<dbReference type="GO" id="GO:0000049">
    <property type="term" value="F:tRNA binding"/>
    <property type="evidence" value="ECO:0007669"/>
    <property type="project" value="TreeGrafter"/>
</dbReference>
<dbReference type="InterPro" id="IPR014729">
    <property type="entry name" value="Rossmann-like_a/b/a_fold"/>
</dbReference>
<dbReference type="GO" id="GO:0002144">
    <property type="term" value="C:cytosolic tRNA wobble base thiouridylase complex"/>
    <property type="evidence" value="ECO:0007669"/>
    <property type="project" value="TreeGrafter"/>
</dbReference>